<dbReference type="PANTHER" id="PTHR42801:SF4">
    <property type="entry name" value="AHPC_TSA FAMILY PROTEIN"/>
    <property type="match status" value="1"/>
</dbReference>
<evidence type="ECO:0000256" key="7">
    <source>
        <dbReference type="ARBA" id="ARBA00023157"/>
    </source>
</evidence>
<protein>
    <recommendedName>
        <fullName evidence="3">thioredoxin-dependent peroxiredoxin</fullName>
        <ecNumber evidence="3">1.11.1.24</ecNumber>
    </recommendedName>
    <alternativeName>
        <fullName evidence="11">Bacterioferritin comigratory protein</fullName>
    </alternativeName>
    <alternativeName>
        <fullName evidence="9">Thioredoxin peroxidase</fullName>
    </alternativeName>
</protein>
<accession>A0A3M8B168</accession>
<evidence type="ECO:0000256" key="5">
    <source>
        <dbReference type="ARBA" id="ARBA00022862"/>
    </source>
</evidence>
<keyword evidence="7" id="KW-1015">Disulfide bond</keyword>
<evidence type="ECO:0000256" key="8">
    <source>
        <dbReference type="ARBA" id="ARBA00023284"/>
    </source>
</evidence>
<evidence type="ECO:0000256" key="11">
    <source>
        <dbReference type="ARBA" id="ARBA00041373"/>
    </source>
</evidence>
<keyword evidence="18" id="KW-1185">Reference proteome</keyword>
<dbReference type="InterPro" id="IPR000866">
    <property type="entry name" value="AhpC/TSA"/>
</dbReference>
<dbReference type="PIRSF" id="PIRSF000239">
    <property type="entry name" value="AHPC"/>
    <property type="match status" value="1"/>
</dbReference>
<evidence type="ECO:0000256" key="3">
    <source>
        <dbReference type="ARBA" id="ARBA00013017"/>
    </source>
</evidence>
<dbReference type="GO" id="GO:0045454">
    <property type="term" value="P:cell redox homeostasis"/>
    <property type="evidence" value="ECO:0007669"/>
    <property type="project" value="TreeGrafter"/>
</dbReference>
<evidence type="ECO:0000256" key="4">
    <source>
        <dbReference type="ARBA" id="ARBA00022559"/>
    </source>
</evidence>
<dbReference type="InterPro" id="IPR013766">
    <property type="entry name" value="Thioredoxin_domain"/>
</dbReference>
<dbReference type="GO" id="GO:0005737">
    <property type="term" value="C:cytoplasm"/>
    <property type="evidence" value="ECO:0007669"/>
    <property type="project" value="TreeGrafter"/>
</dbReference>
<dbReference type="GeneID" id="82812396"/>
<dbReference type="SUPFAM" id="SSF52833">
    <property type="entry name" value="Thioredoxin-like"/>
    <property type="match status" value="1"/>
</dbReference>
<dbReference type="GO" id="GO:0034599">
    <property type="term" value="P:cellular response to oxidative stress"/>
    <property type="evidence" value="ECO:0007669"/>
    <property type="project" value="TreeGrafter"/>
</dbReference>
<reference evidence="16 17" key="1">
    <citation type="submission" date="2018-10" db="EMBL/GenBank/DDBJ databases">
        <title>Phylogenomics of Brevibacillus.</title>
        <authorList>
            <person name="Dunlap C."/>
        </authorList>
    </citation>
    <scope>NUCLEOTIDE SEQUENCE [LARGE SCALE GENOMIC DNA]</scope>
    <source>
        <strain evidence="16 17">NRRL NRS 1219</strain>
    </source>
</reference>
<keyword evidence="5" id="KW-0049">Antioxidant</keyword>
<sequence>MLKVGARAPVFTADSTKGPVDLGEYVGKQTVVLVFYPGDDTPVCTKQLCALQDNYARLQQKNTAVFGVNPGELGKKQSFAEKFHYDFPLIADEGQKIREAYDVGKILGLFFQQRIVYIIGRDGTIVYAKKGNPPVSELLAVLEAHGQ</sequence>
<proteinExistence type="inferred from homology"/>
<comment type="caution">
    <text evidence="16">The sequence shown here is derived from an EMBL/GenBank/DDBJ whole genome shotgun (WGS) entry which is preliminary data.</text>
</comment>
<comment type="subunit">
    <text evidence="2">Monomer.</text>
</comment>
<name>A0A3M8B168_9BACL</name>
<dbReference type="InterPro" id="IPR036249">
    <property type="entry name" value="Thioredoxin-like_sf"/>
</dbReference>
<comment type="catalytic activity">
    <reaction evidence="12">
        <text>a hydroperoxide + [thioredoxin]-dithiol = an alcohol + [thioredoxin]-disulfide + H2O</text>
        <dbReference type="Rhea" id="RHEA:62620"/>
        <dbReference type="Rhea" id="RHEA-COMP:10698"/>
        <dbReference type="Rhea" id="RHEA-COMP:10700"/>
        <dbReference type="ChEBI" id="CHEBI:15377"/>
        <dbReference type="ChEBI" id="CHEBI:29950"/>
        <dbReference type="ChEBI" id="CHEBI:30879"/>
        <dbReference type="ChEBI" id="CHEBI:35924"/>
        <dbReference type="ChEBI" id="CHEBI:50058"/>
        <dbReference type="EC" id="1.11.1.24"/>
    </reaction>
</comment>
<evidence type="ECO:0000313" key="15">
    <source>
        <dbReference type="EMBL" id="GED26071.1"/>
    </source>
</evidence>
<dbReference type="EMBL" id="BJOD01000018">
    <property type="protein sequence ID" value="GED26071.1"/>
    <property type="molecule type" value="Genomic_DNA"/>
</dbReference>
<dbReference type="Pfam" id="PF00578">
    <property type="entry name" value="AhpC-TSA"/>
    <property type="match status" value="1"/>
</dbReference>
<dbReference type="PANTHER" id="PTHR42801">
    <property type="entry name" value="THIOREDOXIN-DEPENDENT PEROXIDE REDUCTASE"/>
    <property type="match status" value="1"/>
</dbReference>
<reference evidence="15 18" key="2">
    <citation type="submission" date="2019-06" db="EMBL/GenBank/DDBJ databases">
        <title>Whole genome shotgun sequence of Brevibacillus agri NBRC 15538.</title>
        <authorList>
            <person name="Hosoyama A."/>
            <person name="Uohara A."/>
            <person name="Ohji S."/>
            <person name="Ichikawa N."/>
        </authorList>
    </citation>
    <scope>NUCLEOTIDE SEQUENCE [LARGE SCALE GENOMIC DNA]</scope>
    <source>
        <strain evidence="15 18">NBRC 15538</strain>
    </source>
</reference>
<evidence type="ECO:0000256" key="1">
    <source>
        <dbReference type="ARBA" id="ARBA00003330"/>
    </source>
</evidence>
<dbReference type="InterPro" id="IPR024706">
    <property type="entry name" value="Peroxiredoxin_AhpC-typ"/>
</dbReference>
<dbReference type="Proteomes" id="UP000317180">
    <property type="component" value="Unassembled WGS sequence"/>
</dbReference>
<dbReference type="InterPro" id="IPR050924">
    <property type="entry name" value="Peroxiredoxin_BCP/PrxQ"/>
</dbReference>
<organism evidence="16 17">
    <name type="scientific">Brevibacillus agri</name>
    <dbReference type="NCBI Taxonomy" id="51101"/>
    <lineage>
        <taxon>Bacteria</taxon>
        <taxon>Bacillati</taxon>
        <taxon>Bacillota</taxon>
        <taxon>Bacilli</taxon>
        <taxon>Bacillales</taxon>
        <taxon>Paenibacillaceae</taxon>
        <taxon>Brevibacillus</taxon>
    </lineage>
</organism>
<dbReference type="EC" id="1.11.1.24" evidence="3"/>
<keyword evidence="8" id="KW-0676">Redox-active center</keyword>
<dbReference type="GO" id="GO:0008379">
    <property type="term" value="F:thioredoxin peroxidase activity"/>
    <property type="evidence" value="ECO:0007669"/>
    <property type="project" value="TreeGrafter"/>
</dbReference>
<evidence type="ECO:0000256" key="9">
    <source>
        <dbReference type="ARBA" id="ARBA00032824"/>
    </source>
</evidence>
<evidence type="ECO:0000313" key="16">
    <source>
        <dbReference type="EMBL" id="RNB57178.1"/>
    </source>
</evidence>
<dbReference type="Proteomes" id="UP000276178">
    <property type="component" value="Unassembled WGS sequence"/>
</dbReference>
<evidence type="ECO:0000256" key="12">
    <source>
        <dbReference type="ARBA" id="ARBA00049091"/>
    </source>
</evidence>
<dbReference type="Gene3D" id="3.40.30.10">
    <property type="entry name" value="Glutaredoxin"/>
    <property type="match status" value="1"/>
</dbReference>
<comment type="function">
    <text evidence="1">Thiol-specific peroxidase that catalyzes the reduction of hydrogen peroxide and organic hydroperoxides to water and alcohols, respectively. Plays a role in cell protection against oxidative stress by detoxifying peroxides and as sensor of hydrogen peroxide-mediated signaling events.</text>
</comment>
<evidence type="ECO:0000256" key="13">
    <source>
        <dbReference type="PIRSR" id="PIRSR000239-1"/>
    </source>
</evidence>
<evidence type="ECO:0000313" key="17">
    <source>
        <dbReference type="Proteomes" id="UP000276178"/>
    </source>
</evidence>
<gene>
    <name evidence="15" type="ORF">BAG01nite_21730</name>
    <name evidence="16" type="ORF">EB820_07805</name>
</gene>
<evidence type="ECO:0000256" key="10">
    <source>
        <dbReference type="ARBA" id="ARBA00038489"/>
    </source>
</evidence>
<dbReference type="AlphaFoldDB" id="A0A3M8B168"/>
<evidence type="ECO:0000256" key="6">
    <source>
        <dbReference type="ARBA" id="ARBA00023002"/>
    </source>
</evidence>
<evidence type="ECO:0000259" key="14">
    <source>
        <dbReference type="PROSITE" id="PS51352"/>
    </source>
</evidence>
<dbReference type="EMBL" id="RHHN01000025">
    <property type="protein sequence ID" value="RNB57178.1"/>
    <property type="molecule type" value="Genomic_DNA"/>
</dbReference>
<dbReference type="PROSITE" id="PS51352">
    <property type="entry name" value="THIOREDOXIN_2"/>
    <property type="match status" value="1"/>
</dbReference>
<dbReference type="CDD" id="cd03017">
    <property type="entry name" value="PRX_BCP"/>
    <property type="match status" value="1"/>
</dbReference>
<feature type="active site" description="Cysteine sulfenic acid (-SOH) intermediate; for peroxidase activity" evidence="13">
    <location>
        <position position="44"/>
    </location>
</feature>
<keyword evidence="4" id="KW-0575">Peroxidase</keyword>
<evidence type="ECO:0000256" key="2">
    <source>
        <dbReference type="ARBA" id="ARBA00011245"/>
    </source>
</evidence>
<comment type="similarity">
    <text evidence="10">Belongs to the peroxiredoxin family. BCP/PrxQ subfamily.</text>
</comment>
<dbReference type="OrthoDB" id="9812811at2"/>
<feature type="domain" description="Thioredoxin" evidence="14">
    <location>
        <begin position="2"/>
        <end position="147"/>
    </location>
</feature>
<keyword evidence="6" id="KW-0560">Oxidoreductase</keyword>
<evidence type="ECO:0000313" key="18">
    <source>
        <dbReference type="Proteomes" id="UP000317180"/>
    </source>
</evidence>
<dbReference type="RefSeq" id="WP_122952707.1">
    <property type="nucleotide sequence ID" value="NZ_BJOD01000018.1"/>
</dbReference>